<protein>
    <submittedName>
        <fullName evidence="2">Uncharacterized protein</fullName>
    </submittedName>
</protein>
<evidence type="ECO:0000313" key="2">
    <source>
        <dbReference type="EMBL" id="KFO27113.1"/>
    </source>
</evidence>
<feature type="region of interest" description="Disordered" evidence="1">
    <location>
        <begin position="37"/>
        <end position="59"/>
    </location>
</feature>
<evidence type="ECO:0000313" key="3">
    <source>
        <dbReference type="Proteomes" id="UP000028990"/>
    </source>
</evidence>
<evidence type="ECO:0000256" key="1">
    <source>
        <dbReference type="SAM" id="MobiDB-lite"/>
    </source>
</evidence>
<organism evidence="2 3">
    <name type="scientific">Fukomys damarensis</name>
    <name type="common">Damaraland mole rat</name>
    <name type="synonym">Cryptomys damarensis</name>
    <dbReference type="NCBI Taxonomy" id="885580"/>
    <lineage>
        <taxon>Eukaryota</taxon>
        <taxon>Metazoa</taxon>
        <taxon>Chordata</taxon>
        <taxon>Craniata</taxon>
        <taxon>Vertebrata</taxon>
        <taxon>Euteleostomi</taxon>
        <taxon>Mammalia</taxon>
        <taxon>Eutheria</taxon>
        <taxon>Euarchontoglires</taxon>
        <taxon>Glires</taxon>
        <taxon>Rodentia</taxon>
        <taxon>Hystricomorpha</taxon>
        <taxon>Bathyergidae</taxon>
        <taxon>Fukomys</taxon>
    </lineage>
</organism>
<reference evidence="2 3" key="1">
    <citation type="submission" date="2013-11" db="EMBL/GenBank/DDBJ databases">
        <title>The Damaraland mole rat (Fukomys damarensis) genome and evolution of African mole rats.</title>
        <authorList>
            <person name="Gladyshev V.N."/>
            <person name="Fang X."/>
        </authorList>
    </citation>
    <scope>NUCLEOTIDE SEQUENCE [LARGE SCALE GENOMIC DNA]</scope>
    <source>
        <tissue evidence="2">Liver</tissue>
    </source>
</reference>
<gene>
    <name evidence="2" type="ORF">H920_11518</name>
</gene>
<dbReference type="AlphaFoldDB" id="A0A091D9E5"/>
<proteinExistence type="predicted"/>
<sequence length="176" mass="19656">MNLIACPWAARALLLQRAGILSVQVVRQQPVLGSRFPLLPRPPGRHPEETVPDTLPDTAKDDWTRPQLSHMPSALSTHLSAHRISAEPCVALSSAQEESVVRSRYGRDDDPQKVFRIRSGQLDRGQERTHILRALGPSTKQTYVQTQAYHWWLSSYTVVPFLGQPCEPSGGACTWL</sequence>
<dbReference type="Proteomes" id="UP000028990">
    <property type="component" value="Unassembled WGS sequence"/>
</dbReference>
<name>A0A091D9E5_FUKDA</name>
<accession>A0A091D9E5</accession>
<dbReference type="EMBL" id="KN123014">
    <property type="protein sequence ID" value="KFO27113.1"/>
    <property type="molecule type" value="Genomic_DNA"/>
</dbReference>
<keyword evidence="3" id="KW-1185">Reference proteome</keyword>